<dbReference type="Gene3D" id="3.90.1150.30">
    <property type="match status" value="1"/>
</dbReference>
<name>C8NC69_CARH6</name>
<dbReference type="InterPro" id="IPR058532">
    <property type="entry name" value="YjbR/MT2646/Rv2570-like"/>
</dbReference>
<evidence type="ECO:0008006" key="3">
    <source>
        <dbReference type="Google" id="ProtNLM"/>
    </source>
</evidence>
<dbReference type="InterPro" id="IPR007351">
    <property type="entry name" value="YjbR"/>
</dbReference>
<evidence type="ECO:0000313" key="2">
    <source>
        <dbReference type="Proteomes" id="UP000004870"/>
    </source>
</evidence>
<comment type="caution">
    <text evidence="1">The sequence shown here is derived from an EMBL/GenBank/DDBJ whole genome shotgun (WGS) entry which is preliminary data.</text>
</comment>
<protein>
    <recommendedName>
        <fullName evidence="3">MmcQ protein</fullName>
    </recommendedName>
</protein>
<dbReference type="STRING" id="2718.CHUV0807_0997"/>
<gene>
    <name evidence="1" type="ORF">HMPREF0198_2097</name>
</gene>
<dbReference type="SUPFAM" id="SSF142906">
    <property type="entry name" value="YjbR-like"/>
    <property type="match status" value="1"/>
</dbReference>
<accession>C8NC69</accession>
<dbReference type="HOGENOM" id="CLU_105851_5_0_6"/>
<organism evidence="1 2">
    <name type="scientific">Cardiobacterium hominis (strain ATCC 15826 / DSM 8339 / NCTC 10426 / 6573)</name>
    <dbReference type="NCBI Taxonomy" id="638300"/>
    <lineage>
        <taxon>Bacteria</taxon>
        <taxon>Pseudomonadati</taxon>
        <taxon>Pseudomonadota</taxon>
        <taxon>Gammaproteobacteria</taxon>
        <taxon>Cardiobacteriales</taxon>
        <taxon>Cardiobacteriaceae</taxon>
        <taxon>Cardiobacterium</taxon>
    </lineage>
</organism>
<dbReference type="Proteomes" id="UP000004870">
    <property type="component" value="Unassembled WGS sequence"/>
</dbReference>
<dbReference type="AlphaFoldDB" id="C8NC69"/>
<proteinExistence type="predicted"/>
<dbReference type="PANTHER" id="PTHR35145">
    <property type="entry name" value="CYTOPLASMIC PROTEIN-RELATED"/>
    <property type="match status" value="1"/>
</dbReference>
<dbReference type="PANTHER" id="PTHR35145:SF1">
    <property type="entry name" value="CYTOPLASMIC PROTEIN"/>
    <property type="match status" value="1"/>
</dbReference>
<keyword evidence="2" id="KW-1185">Reference proteome</keyword>
<reference evidence="1 2" key="1">
    <citation type="submission" date="2009-08" db="EMBL/GenBank/DDBJ databases">
        <authorList>
            <person name="Qin X."/>
            <person name="Bachman B."/>
            <person name="Battles P."/>
            <person name="Bell A."/>
            <person name="Bess C."/>
            <person name="Bickham C."/>
            <person name="Chaboub L."/>
            <person name="Chen D."/>
            <person name="Coyle M."/>
            <person name="Deiros D.R."/>
            <person name="Dinh H."/>
            <person name="Forbes L."/>
            <person name="Fowler G."/>
            <person name="Francisco L."/>
            <person name="Fu Q."/>
            <person name="Gubbala S."/>
            <person name="Hale W."/>
            <person name="Han Y."/>
            <person name="Hemphill L."/>
            <person name="Highlander S.K."/>
            <person name="Hirani K."/>
            <person name="Hogues M."/>
            <person name="Jackson L."/>
            <person name="Jakkamsetti A."/>
            <person name="Javaid M."/>
            <person name="Jiang H."/>
            <person name="Korchina V."/>
            <person name="Kovar C."/>
            <person name="Lara F."/>
            <person name="Lee S."/>
            <person name="Mata R."/>
            <person name="Mathew T."/>
            <person name="Moen C."/>
            <person name="Morales K."/>
            <person name="Munidasa M."/>
            <person name="Nazareth L."/>
            <person name="Ngo R."/>
            <person name="Nguyen L."/>
            <person name="Okwuonu G."/>
            <person name="Ongeri F."/>
            <person name="Patil S."/>
            <person name="Petrosino J."/>
            <person name="Pham C."/>
            <person name="Pham P."/>
            <person name="Pu L.-L."/>
            <person name="Puazo M."/>
            <person name="Raj R."/>
            <person name="Reid J."/>
            <person name="Rouhana J."/>
            <person name="Saada N."/>
            <person name="Shang Y."/>
            <person name="Simmons D."/>
            <person name="Thornton R."/>
            <person name="Warren J."/>
            <person name="Weissenberger G."/>
            <person name="Zhang J."/>
            <person name="Zhang L."/>
            <person name="Zhou C."/>
            <person name="Zhu D."/>
            <person name="Muzny D."/>
            <person name="Worley K."/>
            <person name="Gibbs R."/>
        </authorList>
    </citation>
    <scope>NUCLEOTIDE SEQUENCE [LARGE SCALE GENOMIC DNA]</scope>
    <source>
        <strain evidence="2">ATCC 15826 / DSM 8339 / NCTC 10426 / 6573</strain>
    </source>
</reference>
<evidence type="ECO:0000313" key="1">
    <source>
        <dbReference type="EMBL" id="EEV87703.1"/>
    </source>
</evidence>
<dbReference type="EMBL" id="ACKY01000114">
    <property type="protein sequence ID" value="EEV87703.1"/>
    <property type="molecule type" value="Genomic_DNA"/>
</dbReference>
<sequence length="139" mass="15936">MSAVFIVIEKMIPQMLLTEIERRYGVVPEYLWRDAPDYAVFRHAENRKWFAVLLNPPGVRLGLAQTEAVWVLNVKALPENLVILRGMDGVLPAYHMNKSHWLSLHLAALPDAVILDLLDDSFQLTRKKFKPRILHDAPA</sequence>
<dbReference type="Pfam" id="PF04237">
    <property type="entry name" value="YjbR"/>
    <property type="match status" value="1"/>
</dbReference>
<dbReference type="InterPro" id="IPR038056">
    <property type="entry name" value="YjbR-like_sf"/>
</dbReference>